<dbReference type="GO" id="GO:0006313">
    <property type="term" value="P:DNA transposition"/>
    <property type="evidence" value="ECO:0007669"/>
    <property type="project" value="InterPro"/>
</dbReference>
<dbReference type="PANTHER" id="PTHR33360">
    <property type="entry name" value="TRANSPOSASE FOR INSERTION SEQUENCE ELEMENT IS200"/>
    <property type="match status" value="1"/>
</dbReference>
<proteinExistence type="predicted"/>
<sequence length="135" mass="16424">MFVYEIQMNKYHVSFLQYHINFITKYFRSLQDEGKTFIKKHFQSVSTRHEFKIVEKDIRECRVNLIIHCKTTHYKPNIMKALKGGSARFLYKAFPKTKINYKVSLWEQEYFIATEDTQLDKMVQRYRDVNKPIQN</sequence>
<organism evidence="2 3">
    <name type="scientific">Peribacillus butanolivorans</name>
    <dbReference type="NCBI Taxonomy" id="421767"/>
    <lineage>
        <taxon>Bacteria</taxon>
        <taxon>Bacillati</taxon>
        <taxon>Bacillota</taxon>
        <taxon>Bacilli</taxon>
        <taxon>Bacillales</taxon>
        <taxon>Bacillaceae</taxon>
        <taxon>Peribacillus</taxon>
    </lineage>
</organism>
<protein>
    <recommendedName>
        <fullName evidence="1">Transposase IS200-like domain-containing protein</fullName>
    </recommendedName>
</protein>
<gene>
    <name evidence="2" type="ORF">CN689_22615</name>
</gene>
<dbReference type="GO" id="GO:0004803">
    <property type="term" value="F:transposase activity"/>
    <property type="evidence" value="ECO:0007669"/>
    <property type="project" value="InterPro"/>
</dbReference>
<dbReference type="InterPro" id="IPR036515">
    <property type="entry name" value="Transposase_17_sf"/>
</dbReference>
<dbReference type="NCBIfam" id="NF033573">
    <property type="entry name" value="transpos_IS200"/>
    <property type="match status" value="1"/>
</dbReference>
<accession>A0AAX0RXK2</accession>
<dbReference type="Pfam" id="PF01797">
    <property type="entry name" value="Y1_Tnp"/>
    <property type="match status" value="1"/>
</dbReference>
<dbReference type="AlphaFoldDB" id="A0AAX0RXK2"/>
<dbReference type="GO" id="GO:0003677">
    <property type="term" value="F:DNA binding"/>
    <property type="evidence" value="ECO:0007669"/>
    <property type="project" value="InterPro"/>
</dbReference>
<dbReference type="InterPro" id="IPR002686">
    <property type="entry name" value="Transposase_17"/>
</dbReference>
<dbReference type="Proteomes" id="UP000220106">
    <property type="component" value="Unassembled WGS sequence"/>
</dbReference>
<feature type="domain" description="Transposase IS200-like" evidence="1">
    <location>
        <begin position="13"/>
        <end position="126"/>
    </location>
</feature>
<dbReference type="EMBL" id="NUEQ01000091">
    <property type="protein sequence ID" value="PEJ28212.1"/>
    <property type="molecule type" value="Genomic_DNA"/>
</dbReference>
<evidence type="ECO:0000259" key="1">
    <source>
        <dbReference type="Pfam" id="PF01797"/>
    </source>
</evidence>
<name>A0AAX0RXK2_9BACI</name>
<comment type="caution">
    <text evidence="2">The sequence shown here is derived from an EMBL/GenBank/DDBJ whole genome shotgun (WGS) entry which is preliminary data.</text>
</comment>
<dbReference type="SUPFAM" id="SSF143422">
    <property type="entry name" value="Transposase IS200-like"/>
    <property type="match status" value="1"/>
</dbReference>
<evidence type="ECO:0000313" key="2">
    <source>
        <dbReference type="EMBL" id="PEJ28212.1"/>
    </source>
</evidence>
<evidence type="ECO:0000313" key="3">
    <source>
        <dbReference type="Proteomes" id="UP000220106"/>
    </source>
</evidence>
<reference evidence="2 3" key="1">
    <citation type="submission" date="2017-09" db="EMBL/GenBank/DDBJ databases">
        <title>Large-scale bioinformatics analysis of Bacillus genomes uncovers conserved roles of natural products in bacterial physiology.</title>
        <authorList>
            <consortium name="Agbiome Team Llc"/>
            <person name="Bleich R.M."/>
            <person name="Kirk G.J."/>
            <person name="Santa Maria K.C."/>
            <person name="Allen S.E."/>
            <person name="Farag S."/>
            <person name="Shank E.A."/>
            <person name="Bowers A."/>
        </authorList>
    </citation>
    <scope>NUCLEOTIDE SEQUENCE [LARGE SCALE GENOMIC DNA]</scope>
    <source>
        <strain evidence="2 3">AFS003229</strain>
    </source>
</reference>
<dbReference type="Gene3D" id="3.30.70.1290">
    <property type="entry name" value="Transposase IS200-like"/>
    <property type="match status" value="1"/>
</dbReference>